<keyword evidence="2" id="KW-1185">Reference proteome</keyword>
<comment type="caution">
    <text evidence="1">The sequence shown here is derived from an EMBL/GenBank/DDBJ whole genome shotgun (WGS) entry which is preliminary data.</text>
</comment>
<sequence length="429" mass="49050">MALRQILFLLRPHGSRLSRSVTVFKYFSTTEADYNETKTDFSGDKTDSSSHGSGSENKSLLENLSVLGVDVQMARRRQPGVFRKIQTNEQGLIDFLEQKGASRDIIASIISRFPRAITRSEEHLEERWRLWRSIFNSDAEVVKILNRSPESFFRSSDNGNLEKNIHYLSSLGIKPKDLHRLLTMAPRIFSNTLALNRTMVELLENVCMSLGGTDSEKFARTVISRNVYILIRSTKRVRSNIEFLLSALELSDEEALKLLQSHGAKILDLSHENMKTNFRNLQLKLKSLGCSQVQVRELILNYAPILFVSSDTLNQKLDCLIEGGIDIRRIIEKPKVLDYSVATLKQRLQDLHQLDTLNQKLDCLIEGGIDIRRIIEKPKVLDYSVATLKQRLQDLHQLGYDFKVNGISILDLSSKRFKSKMEKLRELGV</sequence>
<proteinExistence type="predicted"/>
<evidence type="ECO:0000313" key="1">
    <source>
        <dbReference type="EMBL" id="MCI4381401.1"/>
    </source>
</evidence>
<organism evidence="1 2">
    <name type="scientific">Pangasianodon gigas</name>
    <name type="common">Mekong giant catfish</name>
    <name type="synonym">Pangasius gigas</name>
    <dbReference type="NCBI Taxonomy" id="30993"/>
    <lineage>
        <taxon>Eukaryota</taxon>
        <taxon>Metazoa</taxon>
        <taxon>Chordata</taxon>
        <taxon>Craniata</taxon>
        <taxon>Vertebrata</taxon>
        <taxon>Euteleostomi</taxon>
        <taxon>Actinopterygii</taxon>
        <taxon>Neopterygii</taxon>
        <taxon>Teleostei</taxon>
        <taxon>Ostariophysi</taxon>
        <taxon>Siluriformes</taxon>
        <taxon>Pangasiidae</taxon>
        <taxon>Pangasianodon</taxon>
    </lineage>
</organism>
<protein>
    <submittedName>
        <fullName evidence="1">Uncharacterized protein</fullName>
    </submittedName>
</protein>
<gene>
    <name evidence="1" type="ORF">PGIGA_G00251260</name>
</gene>
<reference evidence="1 2" key="1">
    <citation type="journal article" date="2022" name="bioRxiv">
        <title>An ancient truncated duplication of the anti-Mullerian hormone receptor type 2 gene is a potential conserved master sex determinant in the Pangasiidae catfish family.</title>
        <authorList>
            <person name="Wen M."/>
            <person name="Pan Q."/>
            <person name="Jouanno E."/>
            <person name="Montfort J."/>
            <person name="Zahm M."/>
            <person name="Cabau C."/>
            <person name="Klopp C."/>
            <person name="Iampietro C."/>
            <person name="Roques C."/>
            <person name="Bouchez O."/>
            <person name="Castinel A."/>
            <person name="Donnadieu C."/>
            <person name="Parrinello H."/>
            <person name="Poncet C."/>
            <person name="Belmonte E."/>
            <person name="Gautier V."/>
            <person name="Avarre J.-C."/>
            <person name="Dugue R."/>
            <person name="Gustiano R."/>
            <person name="Ha T.T.T."/>
            <person name="Campet M."/>
            <person name="Sriphairoj K."/>
            <person name="Ribolli J."/>
            <person name="de Almeida F.L."/>
            <person name="Desvignes T."/>
            <person name="Postlethwait J.H."/>
            <person name="Bucao C.F."/>
            <person name="Robinson-Rechavi M."/>
            <person name="Bobe J."/>
            <person name="Herpin A."/>
            <person name="Guiguen Y."/>
        </authorList>
    </citation>
    <scope>NUCLEOTIDE SEQUENCE [LARGE SCALE GENOMIC DNA]</scope>
    <source>
        <strain evidence="1">YG-Dec2019</strain>
    </source>
</reference>
<dbReference type="EMBL" id="CM040462">
    <property type="protein sequence ID" value="MCI4381401.1"/>
    <property type="molecule type" value="Genomic_DNA"/>
</dbReference>
<name>A0ACC5WQX7_PANGG</name>
<accession>A0ACC5WQX7</accession>
<dbReference type="Proteomes" id="UP000829447">
    <property type="component" value="Linkage Group LG9"/>
</dbReference>
<evidence type="ECO:0000313" key="2">
    <source>
        <dbReference type="Proteomes" id="UP000829447"/>
    </source>
</evidence>